<dbReference type="AlphaFoldDB" id="A0A9Q9FF19"/>
<feature type="transmembrane region" description="Helical" evidence="1">
    <location>
        <begin position="127"/>
        <end position="152"/>
    </location>
</feature>
<name>A0A9Q9FF19_9FIRM</name>
<feature type="transmembrane region" description="Helical" evidence="1">
    <location>
        <begin position="9"/>
        <end position="29"/>
    </location>
</feature>
<evidence type="ECO:0000313" key="3">
    <source>
        <dbReference type="EMBL" id="UUF08127.1"/>
    </source>
</evidence>
<dbReference type="Proteomes" id="UP001058016">
    <property type="component" value="Chromosome"/>
</dbReference>
<protein>
    <submittedName>
        <fullName evidence="3">Uncharacterized protein</fullName>
    </submittedName>
</protein>
<keyword evidence="1" id="KW-1133">Transmembrane helix</keyword>
<proteinExistence type="predicted"/>
<dbReference type="RefSeq" id="WP_212724839.1">
    <property type="nucleotide sequence ID" value="NZ_CP071249.1"/>
</dbReference>
<dbReference type="PROSITE" id="PS51257">
    <property type="entry name" value="PROKAR_LIPOPROTEIN"/>
    <property type="match status" value="1"/>
</dbReference>
<keyword evidence="4" id="KW-1185">Reference proteome</keyword>
<evidence type="ECO:0000313" key="2">
    <source>
        <dbReference type="EMBL" id="UUF06901.1"/>
    </source>
</evidence>
<accession>A0A9Q9FF19</accession>
<feature type="transmembrane region" description="Helical" evidence="1">
    <location>
        <begin position="94"/>
        <end position="115"/>
    </location>
</feature>
<dbReference type="EMBL" id="CP071249">
    <property type="protein sequence ID" value="UUF06901.1"/>
    <property type="molecule type" value="Genomic_DNA"/>
</dbReference>
<keyword evidence="1" id="KW-0472">Membrane</keyword>
<gene>
    <name evidence="2" type="ORF">J0J69_04825</name>
    <name evidence="3" type="ORF">J0J70_11015</name>
</gene>
<keyword evidence="1" id="KW-0812">Transmembrane</keyword>
<feature type="transmembrane region" description="Helical" evidence="1">
    <location>
        <begin position="49"/>
        <end position="82"/>
    </location>
</feature>
<dbReference type="EMBL" id="CP071250">
    <property type="protein sequence ID" value="UUF08127.1"/>
    <property type="molecule type" value="Genomic_DNA"/>
</dbReference>
<evidence type="ECO:0000313" key="5">
    <source>
        <dbReference type="Proteomes" id="UP001058072"/>
    </source>
</evidence>
<dbReference type="Proteomes" id="UP001058072">
    <property type="component" value="Chromosome"/>
</dbReference>
<evidence type="ECO:0000256" key="1">
    <source>
        <dbReference type="SAM" id="Phobius"/>
    </source>
</evidence>
<sequence length="163" mass="18546">MSVKEMTRVSLLATLLFIIYSCGSMVMYVELFNFTVLLYSVTLPKKHAFLTVLLFCLLLLLVYGIQLWTLMYALVFPSYTLIYHLFGKRLKSEYFLAVLGFVLAFLCGTLIDLPFMMMSGMTSKALWIRLLLGFQVSLGNGLSTFLATLFLYPPLSKVIKKMS</sequence>
<reference evidence="3 4" key="1">
    <citation type="submission" date="2021-03" db="EMBL/GenBank/DDBJ databases">
        <title>Comparative Genomics and Metabolomics in the genus Turicibacter.</title>
        <authorList>
            <person name="Maki J."/>
            <person name="Looft T."/>
        </authorList>
    </citation>
    <scope>NUCLEOTIDE SEQUENCE</scope>
    <source>
        <strain evidence="3">ISU324</strain>
        <strain evidence="2 4">MMM721</strain>
    </source>
</reference>
<organism evidence="3 5">
    <name type="scientific">Turicibacter bilis</name>
    <dbReference type="NCBI Taxonomy" id="2735723"/>
    <lineage>
        <taxon>Bacteria</taxon>
        <taxon>Bacillati</taxon>
        <taxon>Bacillota</taxon>
        <taxon>Erysipelotrichia</taxon>
        <taxon>Erysipelotrichales</taxon>
        <taxon>Turicibacteraceae</taxon>
        <taxon>Turicibacter</taxon>
    </lineage>
</organism>
<evidence type="ECO:0000313" key="4">
    <source>
        <dbReference type="Proteomes" id="UP001058016"/>
    </source>
</evidence>